<dbReference type="InterPro" id="IPR001357">
    <property type="entry name" value="BRCT_dom"/>
</dbReference>
<feature type="domain" description="BRCT" evidence="2">
    <location>
        <begin position="836"/>
        <end position="920"/>
    </location>
</feature>
<dbReference type="SUPFAM" id="SSF52113">
    <property type="entry name" value="BRCT domain"/>
    <property type="match status" value="1"/>
</dbReference>
<comment type="caution">
    <text evidence="3">The sequence shown here is derived from an EMBL/GenBank/DDBJ whole genome shotgun (WGS) entry which is preliminary data.</text>
</comment>
<accession>A0AAN8ZB36</accession>
<dbReference type="GO" id="GO:0045944">
    <property type="term" value="P:positive regulation of transcription by RNA polymerase II"/>
    <property type="evidence" value="ECO:0007669"/>
    <property type="project" value="TreeGrafter"/>
</dbReference>
<protein>
    <recommendedName>
        <fullName evidence="2">BRCT domain-containing protein</fullName>
    </recommendedName>
</protein>
<proteinExistence type="predicted"/>
<name>A0AAN8ZB36_9MAGN</name>
<gene>
    <name evidence="3" type="ORF">RJ641_005035</name>
</gene>
<dbReference type="EMBL" id="JBAMMX010000013">
    <property type="protein sequence ID" value="KAK6928830.1"/>
    <property type="molecule type" value="Genomic_DNA"/>
</dbReference>
<dbReference type="GO" id="GO:0005634">
    <property type="term" value="C:nucleus"/>
    <property type="evidence" value="ECO:0007669"/>
    <property type="project" value="TreeGrafter"/>
</dbReference>
<feature type="region of interest" description="Disordered" evidence="1">
    <location>
        <begin position="653"/>
        <end position="686"/>
    </location>
</feature>
<dbReference type="PROSITE" id="PS50172">
    <property type="entry name" value="BRCT"/>
    <property type="match status" value="1"/>
</dbReference>
<evidence type="ECO:0000256" key="1">
    <source>
        <dbReference type="SAM" id="MobiDB-lite"/>
    </source>
</evidence>
<keyword evidence="4" id="KW-1185">Reference proteome</keyword>
<dbReference type="GO" id="GO:0042393">
    <property type="term" value="F:histone binding"/>
    <property type="evidence" value="ECO:0007669"/>
    <property type="project" value="TreeGrafter"/>
</dbReference>
<dbReference type="AlphaFoldDB" id="A0AAN8ZB36"/>
<dbReference type="InterPro" id="IPR036420">
    <property type="entry name" value="BRCT_dom_sf"/>
</dbReference>
<evidence type="ECO:0000259" key="2">
    <source>
        <dbReference type="PROSITE" id="PS50172"/>
    </source>
</evidence>
<feature type="compositionally biased region" description="Basic residues" evidence="1">
    <location>
        <begin position="799"/>
        <end position="812"/>
    </location>
</feature>
<dbReference type="GO" id="GO:0000077">
    <property type="term" value="P:DNA damage checkpoint signaling"/>
    <property type="evidence" value="ECO:0007669"/>
    <property type="project" value="TreeGrafter"/>
</dbReference>
<dbReference type="PANTHER" id="PTHR15321:SF3">
    <property type="entry name" value="TP53-BINDING PROTEIN 1"/>
    <property type="match status" value="1"/>
</dbReference>
<dbReference type="PANTHER" id="PTHR15321">
    <property type="entry name" value="TUMOR SUPPRESSOR P53-BINDING PROTEIN 1"/>
    <property type="match status" value="1"/>
</dbReference>
<feature type="non-terminal residue" evidence="3">
    <location>
        <position position="1024"/>
    </location>
</feature>
<dbReference type="InterPro" id="IPR047252">
    <property type="entry name" value="TP53BP1-like"/>
</dbReference>
<feature type="region of interest" description="Disordered" evidence="1">
    <location>
        <begin position="795"/>
        <end position="822"/>
    </location>
</feature>
<organism evidence="3 4">
    <name type="scientific">Dillenia turbinata</name>
    <dbReference type="NCBI Taxonomy" id="194707"/>
    <lineage>
        <taxon>Eukaryota</taxon>
        <taxon>Viridiplantae</taxon>
        <taxon>Streptophyta</taxon>
        <taxon>Embryophyta</taxon>
        <taxon>Tracheophyta</taxon>
        <taxon>Spermatophyta</taxon>
        <taxon>Magnoliopsida</taxon>
        <taxon>eudicotyledons</taxon>
        <taxon>Gunneridae</taxon>
        <taxon>Pentapetalae</taxon>
        <taxon>Dilleniales</taxon>
        <taxon>Dilleniaceae</taxon>
        <taxon>Dillenia</taxon>
    </lineage>
</organism>
<evidence type="ECO:0000313" key="3">
    <source>
        <dbReference type="EMBL" id="KAK6928830.1"/>
    </source>
</evidence>
<feature type="compositionally biased region" description="Polar residues" evidence="1">
    <location>
        <begin position="659"/>
        <end position="681"/>
    </location>
</feature>
<dbReference type="Gene3D" id="3.40.50.10190">
    <property type="entry name" value="BRCT domain"/>
    <property type="match status" value="1"/>
</dbReference>
<reference evidence="3 4" key="1">
    <citation type="submission" date="2023-12" db="EMBL/GenBank/DDBJ databases">
        <title>A high-quality genome assembly for Dillenia turbinata (Dilleniales).</title>
        <authorList>
            <person name="Chanderbali A."/>
        </authorList>
    </citation>
    <scope>NUCLEOTIDE SEQUENCE [LARGE SCALE GENOMIC DNA]</scope>
    <source>
        <strain evidence="3">LSX21</strain>
        <tissue evidence="3">Leaf</tissue>
    </source>
</reference>
<sequence>MATLGFRPPQFSEDGAWLPTWLQQHQEEPPERPGNESQTLCEQPFMDLSILKGNIIEGQGAYSLSKEDGRYGNYPLFLSSDENTSSSILPSKEVLHLHLHLSSIGNSETVSNSVLATDKAKMPKHNGVLSNQQIETSASSGEKVNKYSPEYNVSGVSLQDRTPKLEQIRGFYPFTGNEDAGKPCGEKFSDLDTEGDDIDYAVELSIAASEALVIHEMVREVPSFSKLQPSAVLEAALLVKQKRLNGSKDAFHHLNEQIEEVDFLSDLDDDTMRAAYEDIGLSITDADDLVVDDSLVSEIERISVFENHVAVDSQAKELVVGVKEAELTDVTMLDCSVNITKSKNLPLESVNAERSRMLSDSQTLVLSSCPACHVDPSLPLPLQPGLDDVPSKQEIDLSDVEITSLVHQEIVMPSPQVQNSENAEREHETNKLVLERFKSRWLGGWTGKELDGPGRIKQSNGYNIHKLFLCETSFLSESANTPADENSYVQEQAKRAWQASQSSIPNDVSSHAENESILKSQDHIRSSPSFVDPLCSVVPCSISSEGASSTLLRNQPLEVVNTEKSLCPVLEQEMGSFPRGSSLKVEFNNEEEQAAPMINSDGPRLTCCRKFTALEAYSVLLPSSNGISRTESIYCNQSLPCNSSLLISKAKTDPFGKSSRGNSSRFLLSSSIPESNNGNDHQNNDDISFVRDSLSQAGSELQLHHQDARDSTYISNFMSHCNEAPKALASKAPRAEIPQEAETPGNRVEFHHCKVFHNLPSECKNFHETIVPGRKRVRFEETVITVPQKKNISNVQSRHTCRLKRGGNRSKSYHPSPDSRNEEMRRLLSNCCIKDTKRMIFQGMEFLLTGISSKKEKELEGIIRNHGGIVRFDVPTNFRGKRNLKSQYQPIPVVLCPKKVSWLTDSIAGGSVLPPQKYMILPNSSDGKCKRFNKLVCWNKSAYIFEKVGHGGGLVLKTLQRLSESIETKRIFLGAIVTEDESKVSRHLKHCASEQNIPVVVLPVSTIKQSQSSTSAKTRKPEVP</sequence>
<evidence type="ECO:0000313" key="4">
    <source>
        <dbReference type="Proteomes" id="UP001370490"/>
    </source>
</evidence>
<dbReference type="Proteomes" id="UP001370490">
    <property type="component" value="Unassembled WGS sequence"/>
</dbReference>